<dbReference type="NCBIfam" id="TIGR00797">
    <property type="entry name" value="matE"/>
    <property type="match status" value="1"/>
</dbReference>
<feature type="transmembrane region" description="Helical" evidence="7">
    <location>
        <begin position="193"/>
        <end position="212"/>
    </location>
</feature>
<evidence type="ECO:0000256" key="6">
    <source>
        <dbReference type="ARBA" id="ARBA00023136"/>
    </source>
</evidence>
<organism evidence="8 9">
    <name type="scientific">Sphingobium lignivorans</name>
    <dbReference type="NCBI Taxonomy" id="2735886"/>
    <lineage>
        <taxon>Bacteria</taxon>
        <taxon>Pseudomonadati</taxon>
        <taxon>Pseudomonadota</taxon>
        <taxon>Alphaproteobacteria</taxon>
        <taxon>Sphingomonadales</taxon>
        <taxon>Sphingomonadaceae</taxon>
        <taxon>Sphingobium</taxon>
    </lineage>
</organism>
<dbReference type="PANTHER" id="PTHR43549:SF2">
    <property type="entry name" value="MULTIDRUG RESISTANCE PROTEIN NORM-RELATED"/>
    <property type="match status" value="1"/>
</dbReference>
<comment type="subcellular location">
    <subcellularLocation>
        <location evidence="1">Cell inner membrane</location>
        <topology evidence="1">Multi-pass membrane protein</topology>
    </subcellularLocation>
</comment>
<evidence type="ECO:0000313" key="9">
    <source>
        <dbReference type="Proteomes" id="UP001138540"/>
    </source>
</evidence>
<feature type="transmembrane region" description="Helical" evidence="7">
    <location>
        <begin position="91"/>
        <end position="110"/>
    </location>
</feature>
<gene>
    <name evidence="8" type="ORF">HNP60_001140</name>
</gene>
<dbReference type="Proteomes" id="UP001138540">
    <property type="component" value="Unassembled WGS sequence"/>
</dbReference>
<feature type="transmembrane region" description="Helical" evidence="7">
    <location>
        <begin position="254"/>
        <end position="274"/>
    </location>
</feature>
<evidence type="ECO:0000256" key="3">
    <source>
        <dbReference type="ARBA" id="ARBA00022475"/>
    </source>
</evidence>
<dbReference type="Pfam" id="PF01554">
    <property type="entry name" value="MatE"/>
    <property type="match status" value="2"/>
</dbReference>
<keyword evidence="3" id="KW-1003">Cell membrane</keyword>
<dbReference type="PANTHER" id="PTHR43549">
    <property type="entry name" value="MULTIDRUG RESISTANCE PROTEIN YPNP-RELATED"/>
    <property type="match status" value="1"/>
</dbReference>
<accession>A0ABR6ND20</accession>
<feature type="transmembrane region" description="Helical" evidence="7">
    <location>
        <begin position="130"/>
        <end position="150"/>
    </location>
</feature>
<dbReference type="InterPro" id="IPR048279">
    <property type="entry name" value="MdtK-like"/>
</dbReference>
<dbReference type="InterPro" id="IPR002528">
    <property type="entry name" value="MATE_fam"/>
</dbReference>
<evidence type="ECO:0000256" key="5">
    <source>
        <dbReference type="ARBA" id="ARBA00022989"/>
    </source>
</evidence>
<feature type="transmembrane region" description="Helical" evidence="7">
    <location>
        <begin position="41"/>
        <end position="71"/>
    </location>
</feature>
<proteinExistence type="predicted"/>
<comment type="caution">
    <text evidence="8">The sequence shown here is derived from an EMBL/GenBank/DDBJ whole genome shotgun (WGS) entry which is preliminary data.</text>
</comment>
<protein>
    <submittedName>
        <fullName evidence="8">MATE family efflux protein</fullName>
    </submittedName>
</protein>
<feature type="transmembrane region" description="Helical" evidence="7">
    <location>
        <begin position="387"/>
        <end position="408"/>
    </location>
</feature>
<dbReference type="EMBL" id="JACHKA010000001">
    <property type="protein sequence ID" value="MBB5985166.1"/>
    <property type="molecule type" value="Genomic_DNA"/>
</dbReference>
<name>A0ABR6ND20_9SPHN</name>
<evidence type="ECO:0000256" key="4">
    <source>
        <dbReference type="ARBA" id="ARBA00022692"/>
    </source>
</evidence>
<feature type="transmembrane region" description="Helical" evidence="7">
    <location>
        <begin position="280"/>
        <end position="302"/>
    </location>
</feature>
<evidence type="ECO:0000313" key="8">
    <source>
        <dbReference type="EMBL" id="MBB5985166.1"/>
    </source>
</evidence>
<evidence type="ECO:0000256" key="1">
    <source>
        <dbReference type="ARBA" id="ARBA00004429"/>
    </source>
</evidence>
<keyword evidence="6 7" id="KW-0472">Membrane</keyword>
<sequence length="450" mass="47474">MTEGPLPRILLRVALPITITNLAQASFDIVNAVWVGRLGEAAIAAITASGPLFFVLISLGSGLSTAGAVLIAQNAGAKRFDRLDHVAAQTLLMVGLMALAFTLAGAATVGPLLRLIGVEPAIHDLAADYLAIRYVGMVPMFGFMALQAMLQAVGEVRFAMRVQIGSVIANALLDPLLIFGIGPFPEMGVPGAALATVIAQIGALLVLLHHLLSGRSSLHLRGHHFRPDPAHIRLALSLGLPASIEQAIRTFSSLLLMALAASFGTLGLAAYGVGSRPLHFWFTPMIGLSIATAAVVGQNIGAGLTARAEEAARLSAWLGFAGMTLVGLAHLPFVPTMMTALAPGEPDVIASASTFAYIYFPFLGVLTVPQALLGAFRGAGSPSHSMLISIVMQWMFQMPAAYLIAFGTDWGILGIWWSYPIANAAAALLCLYWFRHGSWRHRLTTVSTEK</sequence>
<feature type="transmembrane region" description="Helical" evidence="7">
    <location>
        <begin position="314"/>
        <end position="334"/>
    </location>
</feature>
<evidence type="ECO:0000256" key="7">
    <source>
        <dbReference type="SAM" id="Phobius"/>
    </source>
</evidence>
<keyword evidence="5 7" id="KW-1133">Transmembrane helix</keyword>
<keyword evidence="9" id="KW-1185">Reference proteome</keyword>
<keyword evidence="2" id="KW-0813">Transport</keyword>
<reference evidence="8 9" key="1">
    <citation type="submission" date="2020-08" db="EMBL/GenBank/DDBJ databases">
        <title>Exploring microbial biodiversity for novel pathways involved in the catabolism of aromatic compounds derived from lignin.</title>
        <authorList>
            <person name="Elkins J."/>
        </authorList>
    </citation>
    <scope>NUCLEOTIDE SEQUENCE [LARGE SCALE GENOMIC DNA]</scope>
    <source>
        <strain evidence="8 9">B1D3A</strain>
    </source>
</reference>
<feature type="transmembrane region" description="Helical" evidence="7">
    <location>
        <begin position="162"/>
        <end position="181"/>
    </location>
</feature>
<feature type="transmembrane region" description="Helical" evidence="7">
    <location>
        <begin position="414"/>
        <end position="434"/>
    </location>
</feature>
<dbReference type="InterPro" id="IPR052031">
    <property type="entry name" value="Membrane_Transporter-Flippase"/>
</dbReference>
<dbReference type="RefSeq" id="WP_184215117.1">
    <property type="nucleotide sequence ID" value="NZ_JACHKA010000001.1"/>
</dbReference>
<feature type="transmembrane region" description="Helical" evidence="7">
    <location>
        <begin position="354"/>
        <end position="375"/>
    </location>
</feature>
<keyword evidence="4 7" id="KW-0812">Transmembrane</keyword>
<evidence type="ECO:0000256" key="2">
    <source>
        <dbReference type="ARBA" id="ARBA00022448"/>
    </source>
</evidence>
<dbReference type="PIRSF" id="PIRSF006603">
    <property type="entry name" value="DinF"/>
    <property type="match status" value="1"/>
</dbReference>